<comment type="caution">
    <text evidence="1">The sequence shown here is derived from an EMBL/GenBank/DDBJ whole genome shotgun (WGS) entry which is preliminary data.</text>
</comment>
<protein>
    <submittedName>
        <fullName evidence="1">Uncharacterized protein</fullName>
    </submittedName>
</protein>
<dbReference type="Proteomes" id="UP001151760">
    <property type="component" value="Unassembled WGS sequence"/>
</dbReference>
<evidence type="ECO:0000313" key="2">
    <source>
        <dbReference type="Proteomes" id="UP001151760"/>
    </source>
</evidence>
<sequence length="74" mass="8407">MAAHFYEGLTERALRNLYLPDAGVKQMSPETLKELQDESVSGRERNLMECLRKEMLYPPGYCLNAHAWSSGCAQ</sequence>
<dbReference type="EMBL" id="BQNB010009274">
    <property type="protein sequence ID" value="GJS61214.1"/>
    <property type="molecule type" value="Genomic_DNA"/>
</dbReference>
<gene>
    <name evidence="1" type="ORF">Tco_0655998</name>
</gene>
<accession>A0ABQ4X7L0</accession>
<name>A0ABQ4X7L0_9ASTR</name>
<proteinExistence type="predicted"/>
<reference evidence="1" key="1">
    <citation type="journal article" date="2022" name="Int. J. Mol. Sci.">
        <title>Draft Genome of Tanacetum Coccineum: Genomic Comparison of Closely Related Tanacetum-Family Plants.</title>
        <authorList>
            <person name="Yamashiro T."/>
            <person name="Shiraishi A."/>
            <person name="Nakayama K."/>
            <person name="Satake H."/>
        </authorList>
    </citation>
    <scope>NUCLEOTIDE SEQUENCE</scope>
</reference>
<evidence type="ECO:0000313" key="1">
    <source>
        <dbReference type="EMBL" id="GJS61214.1"/>
    </source>
</evidence>
<organism evidence="1 2">
    <name type="scientific">Tanacetum coccineum</name>
    <dbReference type="NCBI Taxonomy" id="301880"/>
    <lineage>
        <taxon>Eukaryota</taxon>
        <taxon>Viridiplantae</taxon>
        <taxon>Streptophyta</taxon>
        <taxon>Embryophyta</taxon>
        <taxon>Tracheophyta</taxon>
        <taxon>Spermatophyta</taxon>
        <taxon>Magnoliopsida</taxon>
        <taxon>eudicotyledons</taxon>
        <taxon>Gunneridae</taxon>
        <taxon>Pentapetalae</taxon>
        <taxon>asterids</taxon>
        <taxon>campanulids</taxon>
        <taxon>Asterales</taxon>
        <taxon>Asteraceae</taxon>
        <taxon>Asteroideae</taxon>
        <taxon>Anthemideae</taxon>
        <taxon>Anthemidinae</taxon>
        <taxon>Tanacetum</taxon>
    </lineage>
</organism>
<keyword evidence="2" id="KW-1185">Reference proteome</keyword>
<reference evidence="1" key="2">
    <citation type="submission" date="2022-01" db="EMBL/GenBank/DDBJ databases">
        <authorList>
            <person name="Yamashiro T."/>
            <person name="Shiraishi A."/>
            <person name="Satake H."/>
            <person name="Nakayama K."/>
        </authorList>
    </citation>
    <scope>NUCLEOTIDE SEQUENCE</scope>
</reference>